<name>A0A1F6LYU5_9BACT</name>
<evidence type="ECO:0000256" key="2">
    <source>
        <dbReference type="SAM" id="SignalP"/>
    </source>
</evidence>
<dbReference type="EMBL" id="MFQB01000057">
    <property type="protein sequence ID" value="OGH64551.1"/>
    <property type="molecule type" value="Genomic_DNA"/>
</dbReference>
<dbReference type="Proteomes" id="UP000176282">
    <property type="component" value="Unassembled WGS sequence"/>
</dbReference>
<protein>
    <recommendedName>
        <fullName evidence="5">DUF4190 domain-containing protein</fullName>
    </recommendedName>
</protein>
<evidence type="ECO:0008006" key="5">
    <source>
        <dbReference type="Google" id="ProtNLM"/>
    </source>
</evidence>
<reference evidence="3 4" key="1">
    <citation type="journal article" date="2016" name="Nat. Commun.">
        <title>Thousands of microbial genomes shed light on interconnected biogeochemical processes in an aquifer system.</title>
        <authorList>
            <person name="Anantharaman K."/>
            <person name="Brown C.T."/>
            <person name="Hug L.A."/>
            <person name="Sharon I."/>
            <person name="Castelle C.J."/>
            <person name="Probst A.J."/>
            <person name="Thomas B.C."/>
            <person name="Singh A."/>
            <person name="Wilkins M.J."/>
            <person name="Karaoz U."/>
            <person name="Brodie E.L."/>
            <person name="Williams K.H."/>
            <person name="Hubbard S.S."/>
            <person name="Banfield J.F."/>
        </authorList>
    </citation>
    <scope>NUCLEOTIDE SEQUENCE [LARGE SCALE GENOMIC DNA]</scope>
</reference>
<feature type="transmembrane region" description="Helical" evidence="1">
    <location>
        <begin position="111"/>
        <end position="132"/>
    </location>
</feature>
<dbReference type="AlphaFoldDB" id="A0A1F6LYU5"/>
<organism evidence="3 4">
    <name type="scientific">Candidatus Magasanikbacteria bacterium RIFCSPHIGHO2_02_FULL_47_14</name>
    <dbReference type="NCBI Taxonomy" id="1798680"/>
    <lineage>
        <taxon>Bacteria</taxon>
        <taxon>Candidatus Magasanikiibacteriota</taxon>
    </lineage>
</organism>
<evidence type="ECO:0000313" key="3">
    <source>
        <dbReference type="EMBL" id="OGH64551.1"/>
    </source>
</evidence>
<dbReference type="STRING" id="1798680.A3J66_01660"/>
<feature type="transmembrane region" description="Helical" evidence="1">
    <location>
        <begin position="63"/>
        <end position="91"/>
    </location>
</feature>
<evidence type="ECO:0000313" key="4">
    <source>
        <dbReference type="Proteomes" id="UP000176282"/>
    </source>
</evidence>
<feature type="signal peptide" evidence="2">
    <location>
        <begin position="1"/>
        <end position="29"/>
    </location>
</feature>
<keyword evidence="1" id="KW-0812">Transmembrane</keyword>
<proteinExistence type="predicted"/>
<evidence type="ECO:0000256" key="1">
    <source>
        <dbReference type="SAM" id="Phobius"/>
    </source>
</evidence>
<keyword evidence="1" id="KW-1133">Transmembrane helix</keyword>
<accession>A0A1F6LYU5</accession>
<feature type="chain" id="PRO_5009525541" description="DUF4190 domain-containing protein" evidence="2">
    <location>
        <begin position="30"/>
        <end position="157"/>
    </location>
</feature>
<comment type="caution">
    <text evidence="3">The sequence shown here is derived from an EMBL/GenBank/DDBJ whole genome shotgun (WGS) entry which is preliminary data.</text>
</comment>
<keyword evidence="2" id="KW-0732">Signal</keyword>
<sequence length="157" mass="16998">MSFILKRLLLSLLSVACFGALLTPSFSYGAVEQKSLQEQITQQIDTGANKAGFVGKAKDPRYLIAQIISIALTLVGTIFLILLAMAGYWLFTARGEEEKVEKAKTTIRFAIVGLLIVLISYSITLFVGKVILDANTGQAPAAQGVRSRGSANPFDWQ</sequence>
<keyword evidence="1" id="KW-0472">Membrane</keyword>
<gene>
    <name evidence="3" type="ORF">A3J66_01660</name>
</gene>